<accession>A0ABR7D574</accession>
<sequence length="411" mass="44862">MNNWKKVFAIIWTGQFFSILTSSLVNFAIILWLTFETKSAETLAFATISALLPQAMLGLFSGILIDRWSRKWIMILSDSFIAFCTFILAVLFYFGQAEVWAIYTLLALRSVGSAFHMPSMQASIPLLAPESQLLRVAGINQIIQSVCNIAGPALGALAITMLDMTYVLMLDVAGALLACTSLLFVTIPNPKPGETKTKLNLWQDLREAQREVTSHKGMTLLFLLSILATLFIMPISVLFPLMTLNHFSGSAYQMSLVEAIWSVGSLAGGLVLSLRQYKVNKIVLINSMYILLGISFLFSGLLPPTAFVWFVILTAIEGVSGSVYYASFMAVVQTKVNPAVLGRVFSIFMSISMFPSMIGLMGTGYIADNIGISNTFAIGGLVVCAIGIISFFIPSLFAVGRLTIEGKTRNI</sequence>
<evidence type="ECO:0000313" key="7">
    <source>
        <dbReference type="EMBL" id="MBC5622902.1"/>
    </source>
</evidence>
<organism evidence="7 8">
    <name type="scientific">Butyricimonas hominis</name>
    <dbReference type="NCBI Taxonomy" id="2763032"/>
    <lineage>
        <taxon>Bacteria</taxon>
        <taxon>Pseudomonadati</taxon>
        <taxon>Bacteroidota</taxon>
        <taxon>Bacteroidia</taxon>
        <taxon>Bacteroidales</taxon>
        <taxon>Odoribacteraceae</taxon>
        <taxon>Butyricimonas</taxon>
    </lineage>
</organism>
<name>A0ABR7D574_9BACT</name>
<feature type="transmembrane region" description="Helical" evidence="6">
    <location>
        <begin position="283"/>
        <end position="301"/>
    </location>
</feature>
<dbReference type="CDD" id="cd06173">
    <property type="entry name" value="MFS_MefA_like"/>
    <property type="match status" value="1"/>
</dbReference>
<proteinExistence type="predicted"/>
<comment type="subcellular location">
    <subcellularLocation>
        <location evidence="1">Cell membrane</location>
        <topology evidence="1">Multi-pass membrane protein</topology>
    </subcellularLocation>
</comment>
<keyword evidence="5 6" id="KW-0472">Membrane</keyword>
<evidence type="ECO:0000256" key="4">
    <source>
        <dbReference type="ARBA" id="ARBA00022989"/>
    </source>
</evidence>
<dbReference type="PANTHER" id="PTHR23513">
    <property type="entry name" value="INTEGRAL MEMBRANE EFFLUX PROTEIN-RELATED"/>
    <property type="match status" value="1"/>
</dbReference>
<evidence type="ECO:0000256" key="6">
    <source>
        <dbReference type="SAM" id="Phobius"/>
    </source>
</evidence>
<dbReference type="EMBL" id="JACOOH010000008">
    <property type="protein sequence ID" value="MBC5622902.1"/>
    <property type="molecule type" value="Genomic_DNA"/>
</dbReference>
<keyword evidence="3 6" id="KW-0812">Transmembrane</keyword>
<evidence type="ECO:0000256" key="2">
    <source>
        <dbReference type="ARBA" id="ARBA00022475"/>
    </source>
</evidence>
<keyword evidence="2" id="KW-1003">Cell membrane</keyword>
<evidence type="ECO:0000256" key="3">
    <source>
        <dbReference type="ARBA" id="ARBA00022692"/>
    </source>
</evidence>
<feature type="transmembrane region" description="Helical" evidence="6">
    <location>
        <begin position="251"/>
        <end position="271"/>
    </location>
</feature>
<dbReference type="Pfam" id="PF07690">
    <property type="entry name" value="MFS_1"/>
    <property type="match status" value="1"/>
</dbReference>
<evidence type="ECO:0000256" key="1">
    <source>
        <dbReference type="ARBA" id="ARBA00004651"/>
    </source>
</evidence>
<feature type="transmembrane region" description="Helical" evidence="6">
    <location>
        <begin position="44"/>
        <end position="65"/>
    </location>
</feature>
<feature type="transmembrane region" description="Helical" evidence="6">
    <location>
        <begin position="7"/>
        <end position="32"/>
    </location>
</feature>
<feature type="transmembrane region" description="Helical" evidence="6">
    <location>
        <begin position="344"/>
        <end position="366"/>
    </location>
</feature>
<dbReference type="RefSeq" id="WP_186977793.1">
    <property type="nucleotide sequence ID" value="NZ_JACOOH010000008.1"/>
</dbReference>
<comment type="caution">
    <text evidence="7">The sequence shown here is derived from an EMBL/GenBank/DDBJ whole genome shotgun (WGS) entry which is preliminary data.</text>
</comment>
<feature type="transmembrane region" description="Helical" evidence="6">
    <location>
        <begin position="72"/>
        <end position="94"/>
    </location>
</feature>
<dbReference type="PANTHER" id="PTHR23513:SF6">
    <property type="entry name" value="MAJOR FACILITATOR SUPERFAMILY ASSOCIATED DOMAIN-CONTAINING PROTEIN"/>
    <property type="match status" value="1"/>
</dbReference>
<protein>
    <submittedName>
        <fullName evidence="7">MFS transporter</fullName>
    </submittedName>
</protein>
<dbReference type="InterPro" id="IPR011701">
    <property type="entry name" value="MFS"/>
</dbReference>
<dbReference type="Gene3D" id="1.20.1250.20">
    <property type="entry name" value="MFS general substrate transporter like domains"/>
    <property type="match status" value="1"/>
</dbReference>
<feature type="transmembrane region" description="Helical" evidence="6">
    <location>
        <begin position="166"/>
        <end position="187"/>
    </location>
</feature>
<dbReference type="Proteomes" id="UP000646484">
    <property type="component" value="Unassembled WGS sequence"/>
</dbReference>
<dbReference type="SUPFAM" id="SSF103473">
    <property type="entry name" value="MFS general substrate transporter"/>
    <property type="match status" value="1"/>
</dbReference>
<evidence type="ECO:0000313" key="8">
    <source>
        <dbReference type="Proteomes" id="UP000646484"/>
    </source>
</evidence>
<feature type="transmembrane region" description="Helical" evidence="6">
    <location>
        <begin position="307"/>
        <end position="332"/>
    </location>
</feature>
<feature type="transmembrane region" description="Helical" evidence="6">
    <location>
        <begin position="220"/>
        <end position="239"/>
    </location>
</feature>
<evidence type="ECO:0000256" key="5">
    <source>
        <dbReference type="ARBA" id="ARBA00023136"/>
    </source>
</evidence>
<dbReference type="InterPro" id="IPR036259">
    <property type="entry name" value="MFS_trans_sf"/>
</dbReference>
<gene>
    <name evidence="7" type="ORF">H8S64_17560</name>
</gene>
<feature type="transmembrane region" description="Helical" evidence="6">
    <location>
        <begin position="378"/>
        <end position="399"/>
    </location>
</feature>
<keyword evidence="8" id="KW-1185">Reference proteome</keyword>
<reference evidence="7 8" key="1">
    <citation type="submission" date="2020-08" db="EMBL/GenBank/DDBJ databases">
        <title>Genome public.</title>
        <authorList>
            <person name="Liu C."/>
            <person name="Sun Q."/>
        </authorList>
    </citation>
    <scope>NUCLEOTIDE SEQUENCE [LARGE SCALE GENOMIC DNA]</scope>
    <source>
        <strain evidence="7 8">NSJ-56</strain>
    </source>
</reference>
<keyword evidence="4 6" id="KW-1133">Transmembrane helix</keyword>